<evidence type="ECO:0000259" key="10">
    <source>
        <dbReference type="Pfam" id="PF02602"/>
    </source>
</evidence>
<dbReference type="PANTHER" id="PTHR38042">
    <property type="entry name" value="UROPORPHYRINOGEN-III SYNTHASE, CHLOROPLASTIC"/>
    <property type="match status" value="1"/>
</dbReference>
<dbReference type="InterPro" id="IPR039793">
    <property type="entry name" value="UROS/Hem4"/>
</dbReference>
<reference evidence="11 12" key="1">
    <citation type="submission" date="2023-02" db="EMBL/GenBank/DDBJ databases">
        <title>Mannheimia cairiniae sp. nov., a novel species of Mannheimia obtained from moscovy ducks (Cairina moschata) and reclassification of Mannheimia ovis as heterotypic synonym of Mannheimia pernigra.</title>
        <authorList>
            <person name="Christensen H."/>
        </authorList>
    </citation>
    <scope>NUCLEOTIDE SEQUENCE [LARGE SCALE GENOMIC DNA]</scope>
    <source>
        <strain evidence="11 12">AT1</strain>
    </source>
</reference>
<evidence type="ECO:0000256" key="8">
    <source>
        <dbReference type="ARBA" id="ARBA00048617"/>
    </source>
</evidence>
<comment type="similarity">
    <text evidence="2 9">Belongs to the uroporphyrinogen-III synthase family.</text>
</comment>
<comment type="catalytic activity">
    <reaction evidence="8 9">
        <text>hydroxymethylbilane = uroporphyrinogen III + H2O</text>
        <dbReference type="Rhea" id="RHEA:18965"/>
        <dbReference type="ChEBI" id="CHEBI:15377"/>
        <dbReference type="ChEBI" id="CHEBI:57308"/>
        <dbReference type="ChEBI" id="CHEBI:57845"/>
        <dbReference type="EC" id="4.2.1.75"/>
    </reaction>
</comment>
<protein>
    <recommendedName>
        <fullName evidence="7 9">Uroporphyrinogen-III synthase</fullName>
        <ecNumber evidence="3 9">4.2.1.75</ecNumber>
    </recommendedName>
</protein>
<comment type="function">
    <text evidence="6 9">Catalyzes cyclization of the linear tetrapyrrole, hydroxymethylbilane, to the macrocyclic uroporphyrinogen III.</text>
</comment>
<dbReference type="RefSeq" id="WP_273747932.1">
    <property type="nucleotide sequence ID" value="NZ_JAQSJE010000003.1"/>
</dbReference>
<feature type="domain" description="Tetrapyrrole biosynthesis uroporphyrinogen III synthase" evidence="10">
    <location>
        <begin position="14"/>
        <end position="229"/>
    </location>
</feature>
<dbReference type="Proteomes" id="UP001221909">
    <property type="component" value="Unassembled WGS sequence"/>
</dbReference>
<comment type="caution">
    <text evidence="11">The sequence shown here is derived from an EMBL/GenBank/DDBJ whole genome shotgun (WGS) entry which is preliminary data.</text>
</comment>
<evidence type="ECO:0000256" key="2">
    <source>
        <dbReference type="ARBA" id="ARBA00008133"/>
    </source>
</evidence>
<comment type="pathway">
    <text evidence="1 9">Porphyrin-containing compound metabolism; protoporphyrin-IX biosynthesis; coproporphyrinogen-III from 5-aminolevulinate: step 3/4.</text>
</comment>
<keyword evidence="5 9" id="KW-0627">Porphyrin biosynthesis</keyword>
<evidence type="ECO:0000313" key="11">
    <source>
        <dbReference type="EMBL" id="MDD0823679.1"/>
    </source>
</evidence>
<dbReference type="InterPro" id="IPR003754">
    <property type="entry name" value="4pyrrol_synth_uPrphyn_synth"/>
</dbReference>
<sequence length="254" mass="28746">MNVLVTRPDSRGQELVDMLNEKQIFAIHQPLFIIEAGQELPLLPTVLSSLNSGDYVFAVSTNAVDYAVKTLSDTGFHFRTDLKYFAVGQRTAKYFSEKAQQAVIYPIDSENSEGVLELPEMQMLQDKTILILRANSGRELLAEKAIQRGASIQYLECYRREPVKEDIPEKLSLCKRLGVDTIIVTSSEILALLYEQTKADNRQWLLDCHLVVVSQRIAKIAKQMGWQSDKIILSDKADNVSLMNTLLFKFDKSN</sequence>
<evidence type="ECO:0000256" key="6">
    <source>
        <dbReference type="ARBA" id="ARBA00037589"/>
    </source>
</evidence>
<evidence type="ECO:0000256" key="4">
    <source>
        <dbReference type="ARBA" id="ARBA00023239"/>
    </source>
</evidence>
<gene>
    <name evidence="11" type="ORF">PTQ27_04210</name>
</gene>
<dbReference type="CDD" id="cd06578">
    <property type="entry name" value="HemD"/>
    <property type="match status" value="1"/>
</dbReference>
<dbReference type="Gene3D" id="3.40.50.10090">
    <property type="match status" value="2"/>
</dbReference>
<evidence type="ECO:0000256" key="1">
    <source>
        <dbReference type="ARBA" id="ARBA00004772"/>
    </source>
</evidence>
<dbReference type="Pfam" id="PF02602">
    <property type="entry name" value="HEM4"/>
    <property type="match status" value="1"/>
</dbReference>
<organism evidence="11 12">
    <name type="scientific">Mannheimia cairinae</name>
    <dbReference type="NCBI Taxonomy" id="3025936"/>
    <lineage>
        <taxon>Bacteria</taxon>
        <taxon>Pseudomonadati</taxon>
        <taxon>Pseudomonadota</taxon>
        <taxon>Gammaproteobacteria</taxon>
        <taxon>Pasteurellales</taxon>
        <taxon>Pasteurellaceae</taxon>
        <taxon>Mannheimia</taxon>
    </lineage>
</organism>
<dbReference type="EMBL" id="JAQSJE010000003">
    <property type="protein sequence ID" value="MDD0823679.1"/>
    <property type="molecule type" value="Genomic_DNA"/>
</dbReference>
<evidence type="ECO:0000256" key="3">
    <source>
        <dbReference type="ARBA" id="ARBA00013109"/>
    </source>
</evidence>
<evidence type="ECO:0000256" key="5">
    <source>
        <dbReference type="ARBA" id="ARBA00023244"/>
    </source>
</evidence>
<dbReference type="PANTHER" id="PTHR38042:SF1">
    <property type="entry name" value="UROPORPHYRINOGEN-III SYNTHASE, CHLOROPLASTIC"/>
    <property type="match status" value="1"/>
</dbReference>
<dbReference type="InterPro" id="IPR036108">
    <property type="entry name" value="4pyrrol_syn_uPrphyn_synt_sf"/>
</dbReference>
<evidence type="ECO:0000256" key="7">
    <source>
        <dbReference type="ARBA" id="ARBA00040167"/>
    </source>
</evidence>
<dbReference type="EC" id="4.2.1.75" evidence="3 9"/>
<keyword evidence="4 9" id="KW-0456">Lyase</keyword>
<accession>A0ABT5MND0</accession>
<dbReference type="SUPFAM" id="SSF69618">
    <property type="entry name" value="HemD-like"/>
    <property type="match status" value="1"/>
</dbReference>
<proteinExistence type="inferred from homology"/>
<keyword evidence="12" id="KW-1185">Reference proteome</keyword>
<name>A0ABT5MND0_9PAST</name>
<evidence type="ECO:0000256" key="9">
    <source>
        <dbReference type="RuleBase" id="RU366031"/>
    </source>
</evidence>
<evidence type="ECO:0000313" key="12">
    <source>
        <dbReference type="Proteomes" id="UP001221909"/>
    </source>
</evidence>